<keyword evidence="3 6" id="KW-0808">Transferase</keyword>
<evidence type="ECO:0000256" key="2">
    <source>
        <dbReference type="ARBA" id="ARBA00005069"/>
    </source>
</evidence>
<evidence type="ECO:0000256" key="1">
    <source>
        <dbReference type="ARBA" id="ARBA00000373"/>
    </source>
</evidence>
<feature type="binding site" evidence="6">
    <location>
        <begin position="22"/>
        <end position="29"/>
    </location>
    <ligand>
        <name>ATP</name>
        <dbReference type="ChEBI" id="CHEBI:30616"/>
    </ligand>
</feature>
<evidence type="ECO:0000256" key="6">
    <source>
        <dbReference type="HAMAP-Rule" id="MF_00836"/>
    </source>
</evidence>
<comment type="catalytic activity">
    <reaction evidence="1 6">
        <text>alpha-D-ribose 1,5-bisphosphate + ATP = 5-phospho-alpha-D-ribose 1-diphosphate + ADP</text>
        <dbReference type="Rhea" id="RHEA:20109"/>
        <dbReference type="ChEBI" id="CHEBI:30616"/>
        <dbReference type="ChEBI" id="CHEBI:58017"/>
        <dbReference type="ChEBI" id="CHEBI:68688"/>
        <dbReference type="ChEBI" id="CHEBI:456216"/>
        <dbReference type="EC" id="2.7.4.23"/>
    </reaction>
</comment>
<dbReference type="EMBL" id="FOVR01000001">
    <property type="protein sequence ID" value="SFN59179.1"/>
    <property type="molecule type" value="Genomic_DNA"/>
</dbReference>
<protein>
    <recommendedName>
        <fullName evidence="6">Ribose 1,5-bisphosphate phosphokinase PhnN</fullName>
        <ecNumber evidence="6">2.7.4.23</ecNumber>
    </recommendedName>
    <alternativeName>
        <fullName evidence="6">Ribose 1,5-bisphosphokinase</fullName>
    </alternativeName>
</protein>
<evidence type="ECO:0000313" key="8">
    <source>
        <dbReference type="EMBL" id="SFN59179.1"/>
    </source>
</evidence>
<evidence type="ECO:0000256" key="4">
    <source>
        <dbReference type="ARBA" id="ARBA00022741"/>
    </source>
</evidence>
<dbReference type="SUPFAM" id="SSF52540">
    <property type="entry name" value="P-loop containing nucleoside triphosphate hydrolases"/>
    <property type="match status" value="1"/>
</dbReference>
<gene>
    <name evidence="6" type="primary">phnN</name>
    <name evidence="8" type="ORF">SAMN04488056_101404</name>
</gene>
<dbReference type="EC" id="2.7.4.23" evidence="6"/>
<dbReference type="GO" id="GO:0033863">
    <property type="term" value="F:ribose 1,5-bisphosphate phosphokinase activity"/>
    <property type="evidence" value="ECO:0007669"/>
    <property type="project" value="UniProtKB-UniRule"/>
</dbReference>
<proteinExistence type="inferred from homology"/>
<dbReference type="InterPro" id="IPR027417">
    <property type="entry name" value="P-loop_NTPase"/>
</dbReference>
<evidence type="ECO:0000259" key="7">
    <source>
        <dbReference type="SMART" id="SM00072"/>
    </source>
</evidence>
<dbReference type="UniPathway" id="UPA00087">
    <property type="reaction ID" value="UER00175"/>
</dbReference>
<evidence type="ECO:0000313" key="9">
    <source>
        <dbReference type="Proteomes" id="UP000199236"/>
    </source>
</evidence>
<dbReference type="SMART" id="SM00072">
    <property type="entry name" value="GuKc"/>
    <property type="match status" value="1"/>
</dbReference>
<keyword evidence="5 6" id="KW-0067">ATP-binding</keyword>
<dbReference type="InterPro" id="IPR012699">
    <property type="entry name" value="PhnN"/>
</dbReference>
<dbReference type="AlphaFoldDB" id="A0A1I5AAK4"/>
<comment type="pathway">
    <text evidence="2 6">Metabolic intermediate biosynthesis; 5-phospho-alpha-D-ribose 1-diphosphate biosynthesis; 5-phospho-alpha-D-ribose 1-diphosphate from D-ribose 5-phosphate (route II): step 3/3.</text>
</comment>
<keyword evidence="4 6" id="KW-0547">Nucleotide-binding</keyword>
<name>A0A1I5AAK4_9HYPH</name>
<dbReference type="OrthoDB" id="341217at2"/>
<dbReference type="RefSeq" id="WP_090068305.1">
    <property type="nucleotide sequence ID" value="NZ_FOVR01000001.1"/>
</dbReference>
<feature type="domain" description="Guanylate kinase/L-type calcium channel beta subunit" evidence="7">
    <location>
        <begin position="14"/>
        <end position="197"/>
    </location>
</feature>
<dbReference type="Proteomes" id="UP000199236">
    <property type="component" value="Unassembled WGS sequence"/>
</dbReference>
<dbReference type="InterPro" id="IPR008145">
    <property type="entry name" value="GK/Ca_channel_bsu"/>
</dbReference>
<dbReference type="Gene3D" id="3.40.50.300">
    <property type="entry name" value="P-loop containing nucleotide triphosphate hydrolases"/>
    <property type="match status" value="1"/>
</dbReference>
<dbReference type="HAMAP" id="MF_00836">
    <property type="entry name" value="PhnN"/>
    <property type="match status" value="1"/>
</dbReference>
<dbReference type="NCBIfam" id="TIGR02322">
    <property type="entry name" value="phosphon_PhnN"/>
    <property type="match status" value="1"/>
</dbReference>
<keyword evidence="8" id="KW-0418">Kinase</keyword>
<evidence type="ECO:0000256" key="5">
    <source>
        <dbReference type="ARBA" id="ARBA00022840"/>
    </source>
</evidence>
<accession>A0A1I5AAK4</accession>
<dbReference type="GO" id="GO:0006015">
    <property type="term" value="P:5-phosphoribose 1-diphosphate biosynthetic process"/>
    <property type="evidence" value="ECO:0007669"/>
    <property type="project" value="UniProtKB-UniRule"/>
</dbReference>
<comment type="function">
    <text evidence="6">Catalyzes the phosphorylation of ribose 1,5-bisphosphate to 5-phospho-D-ribosyl alpha-1-diphosphate (PRPP).</text>
</comment>
<comment type="similarity">
    <text evidence="6">Belongs to the ribose 1,5-bisphosphokinase family.</text>
</comment>
<reference evidence="8 9" key="1">
    <citation type="submission" date="2016-10" db="EMBL/GenBank/DDBJ databases">
        <authorList>
            <person name="de Groot N.N."/>
        </authorList>
    </citation>
    <scope>NUCLEOTIDE SEQUENCE [LARGE SCALE GENOMIC DNA]</scope>
    <source>
        <strain evidence="8 9">CGMCC 1.9157</strain>
    </source>
</reference>
<organism evidence="8 9">
    <name type="scientific">Cohaesibacter marisflavi</name>
    <dbReference type="NCBI Taxonomy" id="655353"/>
    <lineage>
        <taxon>Bacteria</taxon>
        <taxon>Pseudomonadati</taxon>
        <taxon>Pseudomonadota</taxon>
        <taxon>Alphaproteobacteria</taxon>
        <taxon>Hyphomicrobiales</taxon>
        <taxon>Cohaesibacteraceae</taxon>
    </lineage>
</organism>
<dbReference type="GO" id="GO:0019634">
    <property type="term" value="P:organic phosphonate metabolic process"/>
    <property type="evidence" value="ECO:0007669"/>
    <property type="project" value="UniProtKB-UniRule"/>
</dbReference>
<dbReference type="GO" id="GO:0005524">
    <property type="term" value="F:ATP binding"/>
    <property type="evidence" value="ECO:0007669"/>
    <property type="project" value="UniProtKB-KW"/>
</dbReference>
<dbReference type="STRING" id="655353.SAMN04488056_101404"/>
<sequence length="202" mass="22000">MVIQDSKEVTSHSAGALVLLVGPSGSGKDSLLAYAREKLLDDPRILFVRRCITRKDGDPSEEHESMSVAEFQKAELQGRFVISWGAHGLYYGLPVSLLDHMAAGGVAIANGSRKTIPILKEQFPQLRVINLTVAPDILARRLAQRGRESAEEIERRLARTAELSTDPLFGDETTHLDNSGPLDIAGDALVTMVTRLANEQSV</sequence>
<evidence type="ECO:0000256" key="3">
    <source>
        <dbReference type="ARBA" id="ARBA00022679"/>
    </source>
</evidence>
<keyword evidence="9" id="KW-1185">Reference proteome</keyword>